<dbReference type="Gene3D" id="1.10.287.1490">
    <property type="match status" value="1"/>
</dbReference>
<dbReference type="Proteomes" id="UP000593573">
    <property type="component" value="Unassembled WGS sequence"/>
</dbReference>
<dbReference type="Pfam" id="PF24924">
    <property type="entry name" value="DUF7745"/>
    <property type="match status" value="1"/>
</dbReference>
<proteinExistence type="predicted"/>
<dbReference type="PANTHER" id="PTHR48200:SF1">
    <property type="entry name" value="AMINOTRANSFERASE-LIKE PLANT MOBILE DOMAIN-CONTAINING PROTEIN"/>
    <property type="match status" value="1"/>
</dbReference>
<keyword evidence="4" id="KW-1185">Reference proteome</keyword>
<dbReference type="OrthoDB" id="994892at2759"/>
<keyword evidence="1" id="KW-0175">Coiled coil</keyword>
<feature type="coiled-coil region" evidence="1">
    <location>
        <begin position="146"/>
        <end position="273"/>
    </location>
</feature>
<sequence>MVILHSLQEDDVELKAHWIVPDDIFYRCGDFDWVPLLGIWGAVGYTPLLVLRQYRSKQFIPATHGLAQCEFSYKDDNYKRKIREISNAWKRVHRMKRFIVGAMTTPEYYEWRSKRVNDNIPGPREDCVQSLEEHLQVAPSELEIIKQDFEKMSSEWGKRIEQLEEEKMHLGLDVNIHKLEAEKLRKGKNKAEEDLDILKRDYKKLRLSMRTAGLGKTSEQWRQEIKEEKTRADQWEKKFQDARARENTLERSLLEFQNEKAGLKAMVAKLEKSLHLYRSRNSTIELRASLSKIEELKGMIGEFEDPLHNFELRVELLERSNEQWQEQFHHSQSQIRDRDYIMGEAVTQVREVADHLQTLAVQADVLSLKFESESSRGRDLAWFLKKVKALGIKAKPYM</sequence>
<evidence type="ECO:0000256" key="1">
    <source>
        <dbReference type="SAM" id="Coils"/>
    </source>
</evidence>
<evidence type="ECO:0000259" key="2">
    <source>
        <dbReference type="Pfam" id="PF24924"/>
    </source>
</evidence>
<evidence type="ECO:0000313" key="4">
    <source>
        <dbReference type="Proteomes" id="UP000593573"/>
    </source>
</evidence>
<dbReference type="AlphaFoldDB" id="A0A7J8UD16"/>
<dbReference type="EMBL" id="JABFAB010000005">
    <property type="protein sequence ID" value="MBA0648331.1"/>
    <property type="molecule type" value="Genomic_DNA"/>
</dbReference>
<organism evidence="3 4">
    <name type="scientific">Gossypium klotzschianum</name>
    <dbReference type="NCBI Taxonomy" id="34286"/>
    <lineage>
        <taxon>Eukaryota</taxon>
        <taxon>Viridiplantae</taxon>
        <taxon>Streptophyta</taxon>
        <taxon>Embryophyta</taxon>
        <taxon>Tracheophyta</taxon>
        <taxon>Spermatophyta</taxon>
        <taxon>Magnoliopsida</taxon>
        <taxon>eudicotyledons</taxon>
        <taxon>Gunneridae</taxon>
        <taxon>Pentapetalae</taxon>
        <taxon>rosids</taxon>
        <taxon>malvids</taxon>
        <taxon>Malvales</taxon>
        <taxon>Malvaceae</taxon>
        <taxon>Malvoideae</taxon>
        <taxon>Gossypium</taxon>
    </lineage>
</organism>
<protein>
    <recommendedName>
        <fullName evidence="2">DUF7745 domain-containing protein</fullName>
    </recommendedName>
</protein>
<dbReference type="PANTHER" id="PTHR48200">
    <property type="entry name" value="PROTEIN, PUTATIVE-RELATED"/>
    <property type="match status" value="1"/>
</dbReference>
<feature type="domain" description="DUF7745" evidence="2">
    <location>
        <begin position="4"/>
        <end position="116"/>
    </location>
</feature>
<dbReference type="InterPro" id="IPR056647">
    <property type="entry name" value="DUF7745"/>
</dbReference>
<name>A0A7J8UD16_9ROSI</name>
<gene>
    <name evidence="3" type="ORF">Goklo_016080</name>
</gene>
<accession>A0A7J8UD16</accession>
<comment type="caution">
    <text evidence="3">The sequence shown here is derived from an EMBL/GenBank/DDBJ whole genome shotgun (WGS) entry which is preliminary data.</text>
</comment>
<reference evidence="3 4" key="1">
    <citation type="journal article" date="2019" name="Genome Biol. Evol.">
        <title>Insights into the evolution of the New World diploid cottons (Gossypium, subgenus Houzingenia) based on genome sequencing.</title>
        <authorList>
            <person name="Grover C.E."/>
            <person name="Arick M.A. 2nd"/>
            <person name="Thrash A."/>
            <person name="Conover J.L."/>
            <person name="Sanders W.S."/>
            <person name="Peterson D.G."/>
            <person name="Frelichowski J.E."/>
            <person name="Scheffler J.A."/>
            <person name="Scheffler B.E."/>
            <person name="Wendel J.F."/>
        </authorList>
    </citation>
    <scope>NUCLEOTIDE SEQUENCE [LARGE SCALE GENOMIC DNA]</scope>
    <source>
        <strain evidence="3">57</strain>
        <tissue evidence="3">Leaf</tissue>
    </source>
</reference>
<evidence type="ECO:0000313" key="3">
    <source>
        <dbReference type="EMBL" id="MBA0648331.1"/>
    </source>
</evidence>